<evidence type="ECO:0000313" key="2">
    <source>
        <dbReference type="Proteomes" id="UP000095594"/>
    </source>
</evidence>
<protein>
    <submittedName>
        <fullName evidence="1">Uncharacterized protein</fullName>
    </submittedName>
</protein>
<proteinExistence type="predicted"/>
<sequence>MFSKSYYDNINGKNILTDYRPKDMSNDYLDNFTDSSLENMVINSNLDNSNMIK</sequence>
<dbReference type="EMBL" id="CYZX01000018">
    <property type="protein sequence ID" value="CUO86085.1"/>
    <property type="molecule type" value="Genomic_DNA"/>
</dbReference>
<dbReference type="RefSeq" id="WP_156334267.1">
    <property type="nucleotide sequence ID" value="NZ_CABIXQ010000018.1"/>
</dbReference>
<reference evidence="1 2" key="1">
    <citation type="submission" date="2015-09" db="EMBL/GenBank/DDBJ databases">
        <authorList>
            <consortium name="Pathogen Informatics"/>
        </authorList>
    </citation>
    <scope>NUCLEOTIDE SEQUENCE [LARGE SCALE GENOMIC DNA]</scope>
    <source>
        <strain evidence="1 2">2789STDY5834856</strain>
    </source>
</reference>
<name>A0A174IMC7_9CLOT</name>
<gene>
    <name evidence="1" type="ORF">ERS852471_02473</name>
</gene>
<organism evidence="1 2">
    <name type="scientific">Clostridium disporicum</name>
    <dbReference type="NCBI Taxonomy" id="84024"/>
    <lineage>
        <taxon>Bacteria</taxon>
        <taxon>Bacillati</taxon>
        <taxon>Bacillota</taxon>
        <taxon>Clostridia</taxon>
        <taxon>Eubacteriales</taxon>
        <taxon>Clostridiaceae</taxon>
        <taxon>Clostridium</taxon>
    </lineage>
</organism>
<dbReference type="AlphaFoldDB" id="A0A174IMC7"/>
<accession>A0A174IMC7</accession>
<evidence type="ECO:0000313" key="1">
    <source>
        <dbReference type="EMBL" id="CUO86085.1"/>
    </source>
</evidence>
<dbReference type="Proteomes" id="UP000095594">
    <property type="component" value="Unassembled WGS sequence"/>
</dbReference>